<protein>
    <submittedName>
        <fullName evidence="1">Uncharacterized protein</fullName>
    </submittedName>
</protein>
<dbReference type="EMBL" id="CP013862">
    <property type="protein sequence ID" value="ALX47486.1"/>
    <property type="molecule type" value="Genomic_DNA"/>
</dbReference>
<dbReference type="AlphaFoldDB" id="A0A0U4FFP1"/>
<dbReference type="RefSeq" id="WP_068441128.1">
    <property type="nucleotide sequence ID" value="NZ_CP013862.1"/>
</dbReference>
<proteinExistence type="predicted"/>
<accession>A0A0U4FFP1</accession>
<evidence type="ECO:0000313" key="1">
    <source>
        <dbReference type="EMBL" id="ALX47486.1"/>
    </source>
</evidence>
<evidence type="ECO:0000313" key="2">
    <source>
        <dbReference type="Proteomes" id="UP000050331"/>
    </source>
</evidence>
<reference evidence="1 2" key="1">
    <citation type="submission" date="2016-01" db="EMBL/GenBank/DDBJ databases">
        <title>Complete genome sequence of strain Lentibacillus amyloliquefaciens LAM0015T isolated from saline sediment.</title>
        <authorList>
            <person name="Wang J.-L."/>
            <person name="He M.-X."/>
        </authorList>
    </citation>
    <scope>NUCLEOTIDE SEQUENCE [LARGE SCALE GENOMIC DNA]</scope>
    <source>
        <strain evidence="1 2">LAM0015</strain>
    </source>
</reference>
<sequence>MPTTIFSQGEVQELASEIKRQLIPVLIEEFKQSELPPLLDRKQFMELAGISPTKCNELFNRADFPVNRELGHPKVPTKEFFNWLQATTQNAQEVDMKFPYQAI</sequence>
<dbReference type="KEGG" id="lao:AOX59_02035"/>
<dbReference type="OrthoDB" id="2614557at2"/>
<keyword evidence="2" id="KW-1185">Reference proteome</keyword>
<gene>
    <name evidence="1" type="ORF">AOX59_02035</name>
</gene>
<dbReference type="STRING" id="1472767.AOX59_02035"/>
<dbReference type="Proteomes" id="UP000050331">
    <property type="component" value="Chromosome"/>
</dbReference>
<organism evidence="1 2">
    <name type="scientific">Lentibacillus amyloliquefaciens</name>
    <dbReference type="NCBI Taxonomy" id="1472767"/>
    <lineage>
        <taxon>Bacteria</taxon>
        <taxon>Bacillati</taxon>
        <taxon>Bacillota</taxon>
        <taxon>Bacilli</taxon>
        <taxon>Bacillales</taxon>
        <taxon>Bacillaceae</taxon>
        <taxon>Lentibacillus</taxon>
    </lineage>
</organism>
<name>A0A0U4FFP1_9BACI</name>